<keyword evidence="2" id="KW-0560">Oxidoreductase</keyword>
<dbReference type="SMART" id="SM00822">
    <property type="entry name" value="PKS_KR"/>
    <property type="match status" value="1"/>
</dbReference>
<dbReference type="PRINTS" id="PR00080">
    <property type="entry name" value="SDRFAMILY"/>
</dbReference>
<evidence type="ECO:0000256" key="1">
    <source>
        <dbReference type="ARBA" id="ARBA00006484"/>
    </source>
</evidence>
<organism evidence="5 6">
    <name type="scientific">Pseudonocardia zijingensis</name>
    <dbReference type="NCBI Taxonomy" id="153376"/>
    <lineage>
        <taxon>Bacteria</taxon>
        <taxon>Bacillati</taxon>
        <taxon>Actinomycetota</taxon>
        <taxon>Actinomycetes</taxon>
        <taxon>Pseudonocardiales</taxon>
        <taxon>Pseudonocardiaceae</taxon>
        <taxon>Pseudonocardia</taxon>
    </lineage>
</organism>
<name>A0ABN1N8F2_9PSEU</name>
<dbReference type="PROSITE" id="PS00061">
    <property type="entry name" value="ADH_SHORT"/>
    <property type="match status" value="1"/>
</dbReference>
<keyword evidence="6" id="KW-1185">Reference proteome</keyword>
<dbReference type="SUPFAM" id="SSF51735">
    <property type="entry name" value="NAD(P)-binding Rossmann-fold domains"/>
    <property type="match status" value="1"/>
</dbReference>
<evidence type="ECO:0000256" key="3">
    <source>
        <dbReference type="RuleBase" id="RU000363"/>
    </source>
</evidence>
<gene>
    <name evidence="5" type="ORF">GCM10009559_57960</name>
</gene>
<dbReference type="CDD" id="cd05374">
    <property type="entry name" value="17beta-HSD-like_SDR_c"/>
    <property type="match status" value="1"/>
</dbReference>
<evidence type="ECO:0000313" key="5">
    <source>
        <dbReference type="EMBL" id="GAA0897389.1"/>
    </source>
</evidence>
<evidence type="ECO:0000313" key="6">
    <source>
        <dbReference type="Proteomes" id="UP001499967"/>
    </source>
</evidence>
<dbReference type="PANTHER" id="PTHR43976">
    <property type="entry name" value="SHORT CHAIN DEHYDROGENASE"/>
    <property type="match status" value="1"/>
</dbReference>
<proteinExistence type="inferred from homology"/>
<comment type="similarity">
    <text evidence="1 3">Belongs to the short-chain dehydrogenases/reductases (SDR) family.</text>
</comment>
<dbReference type="PANTHER" id="PTHR43976:SF16">
    <property type="entry name" value="SHORT-CHAIN DEHYDROGENASE_REDUCTASE FAMILY PROTEIN"/>
    <property type="match status" value="1"/>
</dbReference>
<dbReference type="PRINTS" id="PR00081">
    <property type="entry name" value="GDHRDH"/>
</dbReference>
<accession>A0ABN1N8F2</accession>
<evidence type="ECO:0000256" key="2">
    <source>
        <dbReference type="ARBA" id="ARBA00023002"/>
    </source>
</evidence>
<dbReference type="Gene3D" id="3.40.50.720">
    <property type="entry name" value="NAD(P)-binding Rossmann-like Domain"/>
    <property type="match status" value="1"/>
</dbReference>
<evidence type="ECO:0000259" key="4">
    <source>
        <dbReference type="SMART" id="SM00822"/>
    </source>
</evidence>
<protein>
    <submittedName>
        <fullName evidence="5">SDR family NAD(P)-dependent oxidoreductase</fullName>
    </submittedName>
</protein>
<dbReference type="EMBL" id="BAAAHP010000181">
    <property type="protein sequence ID" value="GAA0897389.1"/>
    <property type="molecule type" value="Genomic_DNA"/>
</dbReference>
<dbReference type="InterPro" id="IPR002347">
    <property type="entry name" value="SDR_fam"/>
</dbReference>
<dbReference type="InterPro" id="IPR036291">
    <property type="entry name" value="NAD(P)-bd_dom_sf"/>
</dbReference>
<dbReference type="Proteomes" id="UP001499967">
    <property type="component" value="Unassembled WGS sequence"/>
</dbReference>
<dbReference type="InterPro" id="IPR051911">
    <property type="entry name" value="SDR_oxidoreductase"/>
</dbReference>
<sequence>MRPCGPSPWPNLGSRLAEAIPRRNEDTMSFPSDRPSTWFVTGTSRGLGLELVTQLLRRGDNVAATTRSTDRLLAALGDRVDTSRLLPLPLDLADDAAVAQAVAHTVERFGGLDVVVNNAGYGYLAAVEETSPAEVRDMLDVQVVGVWNVLRATVPVLREQKSGHIVNVSSVLGLVSLPGWALYCAGKFALEGISEALAGEVADFGVKVTIVEPGYFRTDFLTRDSLALPAETTDAYPGIREMTENHLNLQGSQLGDPVKGAAAIIERVVSDAEAPLRQVLGSDSHAYASAKIDALRANLDATAQTAPATDHPAA</sequence>
<dbReference type="Pfam" id="PF00106">
    <property type="entry name" value="adh_short"/>
    <property type="match status" value="1"/>
</dbReference>
<reference evidence="5 6" key="1">
    <citation type="journal article" date="2019" name="Int. J. Syst. Evol. Microbiol.">
        <title>The Global Catalogue of Microorganisms (GCM) 10K type strain sequencing project: providing services to taxonomists for standard genome sequencing and annotation.</title>
        <authorList>
            <consortium name="The Broad Institute Genomics Platform"/>
            <consortium name="The Broad Institute Genome Sequencing Center for Infectious Disease"/>
            <person name="Wu L."/>
            <person name="Ma J."/>
        </authorList>
    </citation>
    <scope>NUCLEOTIDE SEQUENCE [LARGE SCALE GENOMIC DNA]</scope>
    <source>
        <strain evidence="5 6">JCM 11117</strain>
    </source>
</reference>
<comment type="caution">
    <text evidence="5">The sequence shown here is derived from an EMBL/GenBank/DDBJ whole genome shotgun (WGS) entry which is preliminary data.</text>
</comment>
<dbReference type="InterPro" id="IPR057326">
    <property type="entry name" value="KR_dom"/>
</dbReference>
<dbReference type="InterPro" id="IPR020904">
    <property type="entry name" value="Sc_DH/Rdtase_CS"/>
</dbReference>
<feature type="domain" description="Ketoreductase" evidence="4">
    <location>
        <begin position="36"/>
        <end position="204"/>
    </location>
</feature>